<dbReference type="Pfam" id="PF19571">
    <property type="entry name" value="ACT_8"/>
    <property type="match status" value="1"/>
</dbReference>
<accession>A0A9D2EY04</accession>
<dbReference type="PANTHER" id="PTHR40099">
    <property type="entry name" value="ACETOLACTATE SYNTHASE, SMALL SUBUNIT"/>
    <property type="match status" value="1"/>
</dbReference>
<dbReference type="InterPro" id="IPR045739">
    <property type="entry name" value="ACT_dom_pair"/>
</dbReference>
<dbReference type="Proteomes" id="UP000824062">
    <property type="component" value="Unassembled WGS sequence"/>
</dbReference>
<proteinExistence type="predicted"/>
<reference evidence="2" key="2">
    <citation type="submission" date="2021-04" db="EMBL/GenBank/DDBJ databases">
        <authorList>
            <person name="Gilroy R."/>
        </authorList>
    </citation>
    <scope>NUCLEOTIDE SEQUENCE</scope>
    <source>
        <strain evidence="2">ChiHjej12B11-14209</strain>
    </source>
</reference>
<dbReference type="Gene3D" id="3.30.2130.10">
    <property type="entry name" value="VC0802-like"/>
    <property type="match status" value="1"/>
</dbReference>
<dbReference type="InterPro" id="IPR045865">
    <property type="entry name" value="ACT-like_dom_sf"/>
</dbReference>
<feature type="domain" description="ACT" evidence="1">
    <location>
        <begin position="4"/>
        <end position="80"/>
    </location>
</feature>
<organism evidence="2 3">
    <name type="scientific">Candidatus Olsenella pullistercoris</name>
    <dbReference type="NCBI Taxonomy" id="2838712"/>
    <lineage>
        <taxon>Bacteria</taxon>
        <taxon>Bacillati</taxon>
        <taxon>Actinomycetota</taxon>
        <taxon>Coriobacteriia</taxon>
        <taxon>Coriobacteriales</taxon>
        <taxon>Atopobiaceae</taxon>
        <taxon>Olsenella</taxon>
    </lineage>
</organism>
<dbReference type="InterPro" id="IPR002912">
    <property type="entry name" value="ACT_dom"/>
</dbReference>
<dbReference type="PANTHER" id="PTHR40099:SF1">
    <property type="entry name" value="ACETOLACTATE SYNTHASE, SMALL SUBUNIT"/>
    <property type="match status" value="1"/>
</dbReference>
<reference evidence="2" key="1">
    <citation type="journal article" date="2021" name="PeerJ">
        <title>Extensive microbial diversity within the chicken gut microbiome revealed by metagenomics and culture.</title>
        <authorList>
            <person name="Gilroy R."/>
            <person name="Ravi A."/>
            <person name="Getino M."/>
            <person name="Pursley I."/>
            <person name="Horton D.L."/>
            <person name="Alikhan N.F."/>
            <person name="Baker D."/>
            <person name="Gharbi K."/>
            <person name="Hall N."/>
            <person name="Watson M."/>
            <person name="Adriaenssens E.M."/>
            <person name="Foster-Nyarko E."/>
            <person name="Jarju S."/>
            <person name="Secka A."/>
            <person name="Antonio M."/>
            <person name="Oren A."/>
            <person name="Chaudhuri R.R."/>
            <person name="La Ragione R."/>
            <person name="Hildebrand F."/>
            <person name="Pallen M.J."/>
        </authorList>
    </citation>
    <scope>NUCLEOTIDE SEQUENCE</scope>
    <source>
        <strain evidence="2">ChiHjej12B11-14209</strain>
    </source>
</reference>
<protein>
    <recommendedName>
        <fullName evidence="1">ACT domain-containing protein</fullName>
    </recommendedName>
</protein>
<sequence length="142" mass="15148">MIDQLSVCLPNRPGALAEVCRWLGEQGVQIYAVTVAESVDFSAVRLICDRPRACAARLTERGLLAVTSRLVAVELEDVPGALGGVLDRLASCDLNVEYAYGCSVGDRAVDVIKVTGEPLEVKLAETGLRLLSGADLYVVDED</sequence>
<comment type="caution">
    <text evidence="2">The sequence shown here is derived from an EMBL/GenBank/DDBJ whole genome shotgun (WGS) entry which is preliminary data.</text>
</comment>
<dbReference type="SUPFAM" id="SSF55021">
    <property type="entry name" value="ACT-like"/>
    <property type="match status" value="2"/>
</dbReference>
<evidence type="ECO:0000313" key="2">
    <source>
        <dbReference type="EMBL" id="HIZ45702.1"/>
    </source>
</evidence>
<gene>
    <name evidence="2" type="ORF">IAA19_01610</name>
</gene>
<dbReference type="PROSITE" id="PS51671">
    <property type="entry name" value="ACT"/>
    <property type="match status" value="1"/>
</dbReference>
<evidence type="ECO:0000259" key="1">
    <source>
        <dbReference type="PROSITE" id="PS51671"/>
    </source>
</evidence>
<name>A0A9D2EY04_9ACTN</name>
<dbReference type="EMBL" id="DXBM01000018">
    <property type="protein sequence ID" value="HIZ45702.1"/>
    <property type="molecule type" value="Genomic_DNA"/>
</dbReference>
<dbReference type="AlphaFoldDB" id="A0A9D2EY04"/>
<evidence type="ECO:0000313" key="3">
    <source>
        <dbReference type="Proteomes" id="UP000824062"/>
    </source>
</evidence>